<reference evidence="1" key="2">
    <citation type="submission" date="2023-05" db="EMBL/GenBank/DDBJ databases">
        <authorList>
            <person name="Fouks B."/>
        </authorList>
    </citation>
    <scope>NUCLEOTIDE SEQUENCE</scope>
    <source>
        <strain evidence="1">Stay&amp;Tobe</strain>
        <tissue evidence="1">Testes</tissue>
    </source>
</reference>
<feature type="non-terminal residue" evidence="1">
    <location>
        <position position="1"/>
    </location>
</feature>
<proteinExistence type="predicted"/>
<name>A0AAD8AIM4_DIPPU</name>
<feature type="non-terminal residue" evidence="1">
    <location>
        <position position="51"/>
    </location>
</feature>
<dbReference type="AlphaFoldDB" id="A0AAD8AIM4"/>
<reference evidence="1" key="1">
    <citation type="journal article" date="2023" name="IScience">
        <title>Live-bearing cockroach genome reveals convergent evolutionary mechanisms linked to viviparity in insects and beyond.</title>
        <authorList>
            <person name="Fouks B."/>
            <person name="Harrison M.C."/>
            <person name="Mikhailova A.A."/>
            <person name="Marchal E."/>
            <person name="English S."/>
            <person name="Carruthers M."/>
            <person name="Jennings E.C."/>
            <person name="Chiamaka E.L."/>
            <person name="Frigard R.A."/>
            <person name="Pippel M."/>
            <person name="Attardo G.M."/>
            <person name="Benoit J.B."/>
            <person name="Bornberg-Bauer E."/>
            <person name="Tobe S.S."/>
        </authorList>
    </citation>
    <scope>NUCLEOTIDE SEQUENCE</scope>
    <source>
        <strain evidence="1">Stay&amp;Tobe</strain>
    </source>
</reference>
<accession>A0AAD8AIM4</accession>
<organism evidence="1 2">
    <name type="scientific">Diploptera punctata</name>
    <name type="common">Pacific beetle cockroach</name>
    <dbReference type="NCBI Taxonomy" id="6984"/>
    <lineage>
        <taxon>Eukaryota</taxon>
        <taxon>Metazoa</taxon>
        <taxon>Ecdysozoa</taxon>
        <taxon>Arthropoda</taxon>
        <taxon>Hexapoda</taxon>
        <taxon>Insecta</taxon>
        <taxon>Pterygota</taxon>
        <taxon>Neoptera</taxon>
        <taxon>Polyneoptera</taxon>
        <taxon>Dictyoptera</taxon>
        <taxon>Blattodea</taxon>
        <taxon>Blaberoidea</taxon>
        <taxon>Blaberidae</taxon>
        <taxon>Diplopterinae</taxon>
        <taxon>Diploptera</taxon>
    </lineage>
</organism>
<keyword evidence="2" id="KW-1185">Reference proteome</keyword>
<comment type="caution">
    <text evidence="1">The sequence shown here is derived from an EMBL/GenBank/DDBJ whole genome shotgun (WGS) entry which is preliminary data.</text>
</comment>
<dbReference type="Proteomes" id="UP001233999">
    <property type="component" value="Unassembled WGS sequence"/>
</dbReference>
<gene>
    <name evidence="1" type="ORF">L9F63_010106</name>
</gene>
<evidence type="ECO:0000313" key="1">
    <source>
        <dbReference type="EMBL" id="KAJ9599415.1"/>
    </source>
</evidence>
<sequence length="51" mass="6135">FYVRGCLIQLVLTSPSYILDIRVFIYLLNIYKNLDQLKIRIIFMLLILQVM</sequence>
<evidence type="ECO:0000313" key="2">
    <source>
        <dbReference type="Proteomes" id="UP001233999"/>
    </source>
</evidence>
<dbReference type="EMBL" id="JASPKZ010000812">
    <property type="protein sequence ID" value="KAJ9599415.1"/>
    <property type="molecule type" value="Genomic_DNA"/>
</dbReference>
<protein>
    <submittedName>
        <fullName evidence="1">Uncharacterized protein</fullName>
    </submittedName>
</protein>